<feature type="domain" description="M23ase beta-sheet core" evidence="3">
    <location>
        <begin position="280"/>
        <end position="359"/>
    </location>
</feature>
<proteinExistence type="predicted"/>
<dbReference type="EMBL" id="RJVK01000002">
    <property type="protein sequence ID" value="ROR39978.1"/>
    <property type="molecule type" value="Genomic_DNA"/>
</dbReference>
<dbReference type="SUPFAM" id="SSF51261">
    <property type="entry name" value="Duplicated hybrid motif"/>
    <property type="match status" value="1"/>
</dbReference>
<reference evidence="4" key="3">
    <citation type="submission" date="2019-06" db="EMBL/GenBank/DDBJ databases">
        <title>A comparative analysis of the Nautiliaceae.</title>
        <authorList>
            <person name="Grosche A."/>
            <person name="Smedile F."/>
            <person name="Vetriani C."/>
        </authorList>
    </citation>
    <scope>NUCLEOTIDE SEQUENCE</scope>
    <source>
        <strain evidence="4">TB6</strain>
    </source>
</reference>
<dbReference type="Gene3D" id="2.70.70.10">
    <property type="entry name" value="Glucose Permease (Domain IIA)"/>
    <property type="match status" value="1"/>
</dbReference>
<evidence type="ECO:0000313" key="4">
    <source>
        <dbReference type="EMBL" id="QCI27845.1"/>
    </source>
</evidence>
<dbReference type="InterPro" id="IPR050570">
    <property type="entry name" value="Cell_wall_metabolism_enzyme"/>
</dbReference>
<reference evidence="5 6" key="2">
    <citation type="submission" date="2018-11" db="EMBL/GenBank/DDBJ databases">
        <title>Genomic Encyclopedia of Type Strains, Phase IV (KMG-IV): sequencing the most valuable type-strain genomes for metagenomic binning, comparative biology and taxonomic classification.</title>
        <authorList>
            <person name="Goeker M."/>
        </authorList>
    </citation>
    <scope>NUCLEOTIDE SEQUENCE [LARGE SCALE GENOMIC DNA]</scope>
    <source>
        <strain evidence="5 6">DSM 27783</strain>
    </source>
</reference>
<dbReference type="Pfam" id="PF01551">
    <property type="entry name" value="Peptidase_M23"/>
    <property type="match status" value="1"/>
</dbReference>
<dbReference type="GO" id="GO:0004222">
    <property type="term" value="F:metalloendopeptidase activity"/>
    <property type="evidence" value="ECO:0007669"/>
    <property type="project" value="TreeGrafter"/>
</dbReference>
<evidence type="ECO:0000313" key="5">
    <source>
        <dbReference type="EMBL" id="ROR39978.1"/>
    </source>
</evidence>
<dbReference type="EMBL" id="CP027432">
    <property type="protein sequence ID" value="QCI27845.1"/>
    <property type="molecule type" value="Genomic_DNA"/>
</dbReference>
<protein>
    <submittedName>
        <fullName evidence="4">Peptidase M23</fullName>
    </submittedName>
    <submittedName>
        <fullName evidence="5">Septal ring factor EnvC (AmiA/AmiB activator)</fullName>
    </submittedName>
</protein>
<keyword evidence="7" id="KW-1185">Reference proteome</keyword>
<organism evidence="5 6">
    <name type="scientific">Caminibacter pacificus</name>
    <dbReference type="NCBI Taxonomy" id="1424653"/>
    <lineage>
        <taxon>Bacteria</taxon>
        <taxon>Pseudomonadati</taxon>
        <taxon>Campylobacterota</taxon>
        <taxon>Epsilonproteobacteria</taxon>
        <taxon>Nautiliales</taxon>
        <taxon>Nautiliaceae</taxon>
        <taxon>Caminibacter</taxon>
    </lineage>
</organism>
<gene>
    <name evidence="4" type="ORF">C6V80_02350</name>
    <name evidence="5" type="ORF">EDC58_0958</name>
</gene>
<dbReference type="Proteomes" id="UP000272781">
    <property type="component" value="Unassembled WGS sequence"/>
</dbReference>
<dbReference type="Gene3D" id="1.20.5.300">
    <property type="match status" value="1"/>
</dbReference>
<evidence type="ECO:0000313" key="7">
    <source>
        <dbReference type="Proteomes" id="UP000298805"/>
    </source>
</evidence>
<keyword evidence="2" id="KW-0175">Coiled coil</keyword>
<evidence type="ECO:0000259" key="3">
    <source>
        <dbReference type="Pfam" id="PF01551"/>
    </source>
</evidence>
<sequence>MRWIVIFLAVLVFGASVTTTKKEIKKTQIIISKMNDKLDKLAREIRKKQQSINSLNSKINSLNKEIAKLQETLKDANKVLGELNDLKKGYVEKENRIKNEIIDFLSTNYYLDTQEVDNVNDLIYNEISKKILEANAQKIAKIVKQSKTINQNISSINKKIDQIIKKQQELKSKKEKLLSLLKARKKEIQALNRQKLLYKKRLEALIRKQKNLQNRLAQLKIIKKRKNNYQPNYKVKTAVYRGQKTIPPLKGRVIKKFGSYIDPVYKIRIYNDSITIKPYQKNAVVRAIMPGKVVYIGENNDKKIIVIKHRGDIFSIYANLDKISPLIKKGKYVKRGQIIARVTDTLEFEVTYKEKPINPLKVISLR</sequence>
<name>A0AAJ4UXT0_9BACT</name>
<evidence type="ECO:0000313" key="6">
    <source>
        <dbReference type="Proteomes" id="UP000272781"/>
    </source>
</evidence>
<dbReference type="InterPro" id="IPR011055">
    <property type="entry name" value="Dup_hybrid_motif"/>
</dbReference>
<feature type="coiled-coil region" evidence="2">
    <location>
        <begin position="153"/>
        <end position="222"/>
    </location>
</feature>
<dbReference type="RefSeq" id="WP_123352362.1">
    <property type="nucleotide sequence ID" value="NZ_CP027432.2"/>
</dbReference>
<dbReference type="CDD" id="cd12797">
    <property type="entry name" value="M23_peptidase"/>
    <property type="match status" value="1"/>
</dbReference>
<reference evidence="7" key="1">
    <citation type="submission" date="2018-03" db="EMBL/GenBank/DDBJ databases">
        <title>A comparative analysis of the Nautiliaceae.</title>
        <authorList>
            <person name="Grosche A."/>
            <person name="Smedile F."/>
            <person name="Vetriani C."/>
        </authorList>
    </citation>
    <scope>NUCLEOTIDE SEQUENCE [LARGE SCALE GENOMIC DNA]</scope>
    <source>
        <strain evidence="7">TB6</strain>
    </source>
</reference>
<dbReference type="Proteomes" id="UP000298805">
    <property type="component" value="Chromosome"/>
</dbReference>
<accession>A0AAJ4UXT0</accession>
<dbReference type="PANTHER" id="PTHR21666:SF289">
    <property type="entry name" value="L-ALA--D-GLU ENDOPEPTIDASE"/>
    <property type="match status" value="1"/>
</dbReference>
<keyword evidence="1" id="KW-0732">Signal</keyword>
<dbReference type="PANTHER" id="PTHR21666">
    <property type="entry name" value="PEPTIDASE-RELATED"/>
    <property type="match status" value="1"/>
</dbReference>
<feature type="coiled-coil region" evidence="2">
    <location>
        <begin position="24"/>
        <end position="86"/>
    </location>
</feature>
<dbReference type="InterPro" id="IPR016047">
    <property type="entry name" value="M23ase_b-sheet_dom"/>
</dbReference>
<evidence type="ECO:0000256" key="2">
    <source>
        <dbReference type="SAM" id="Coils"/>
    </source>
</evidence>
<dbReference type="AlphaFoldDB" id="A0AAJ4UXT0"/>
<evidence type="ECO:0000256" key="1">
    <source>
        <dbReference type="ARBA" id="ARBA00022729"/>
    </source>
</evidence>
<dbReference type="SUPFAM" id="SSF161270">
    <property type="entry name" value="PspA lactotransferrin-binding region"/>
    <property type="match status" value="1"/>
</dbReference>